<evidence type="ECO:0000313" key="3">
    <source>
        <dbReference type="EMBL" id="SEQ37722.1"/>
    </source>
</evidence>
<evidence type="ECO:0000256" key="2">
    <source>
        <dbReference type="SAM" id="SignalP"/>
    </source>
</evidence>
<proteinExistence type="predicted"/>
<feature type="compositionally biased region" description="Basic and acidic residues" evidence="1">
    <location>
        <begin position="59"/>
        <end position="85"/>
    </location>
</feature>
<sequence>MSNFPKRKVLLGGFLALFLGAALQLPAMAAQEKNEAAAADHAKEHPKAHQEHQGGTPSGEHKMSHEEHEKMMEDMHEEHMGKGGMDHGSQTAPDDEKGDYEEDDSEE</sequence>
<feature type="compositionally biased region" description="Acidic residues" evidence="1">
    <location>
        <begin position="96"/>
        <end position="107"/>
    </location>
</feature>
<feature type="compositionally biased region" description="Basic and acidic residues" evidence="1">
    <location>
        <begin position="32"/>
        <end position="52"/>
    </location>
</feature>
<name>A0A1H9FIJ0_9GAMM</name>
<gene>
    <name evidence="3" type="ORF">SAMN04244573_01478</name>
</gene>
<accession>A0A1H9FIJ0</accession>
<keyword evidence="2" id="KW-0732">Signal</keyword>
<feature type="signal peptide" evidence="2">
    <location>
        <begin position="1"/>
        <end position="29"/>
    </location>
</feature>
<protein>
    <recommendedName>
        <fullName evidence="5">Pentapeptide MXKDX repeat protein</fullName>
    </recommendedName>
</protein>
<reference evidence="3 4" key="1">
    <citation type="submission" date="2016-10" db="EMBL/GenBank/DDBJ databases">
        <authorList>
            <person name="de Groot N.N."/>
        </authorList>
    </citation>
    <scope>NUCLEOTIDE SEQUENCE [LARGE SCALE GENOMIC DNA]</scope>
    <source>
        <strain evidence="3 4">DSM 378</strain>
    </source>
</reference>
<organism evidence="3 4">
    <name type="scientific">Azotobacter beijerinckii</name>
    <dbReference type="NCBI Taxonomy" id="170623"/>
    <lineage>
        <taxon>Bacteria</taxon>
        <taxon>Pseudomonadati</taxon>
        <taxon>Pseudomonadota</taxon>
        <taxon>Gammaproteobacteria</taxon>
        <taxon>Pseudomonadales</taxon>
        <taxon>Pseudomonadaceae</taxon>
        <taxon>Azotobacter</taxon>
    </lineage>
</organism>
<dbReference type="EMBL" id="FOFJ01000010">
    <property type="protein sequence ID" value="SEQ37722.1"/>
    <property type="molecule type" value="Genomic_DNA"/>
</dbReference>
<dbReference type="AlphaFoldDB" id="A0A1H9FIJ0"/>
<evidence type="ECO:0008006" key="5">
    <source>
        <dbReference type="Google" id="ProtNLM"/>
    </source>
</evidence>
<feature type="chain" id="PRO_5011789424" description="Pentapeptide MXKDX repeat protein" evidence="2">
    <location>
        <begin position="30"/>
        <end position="107"/>
    </location>
</feature>
<feature type="region of interest" description="Disordered" evidence="1">
    <location>
        <begin position="29"/>
        <end position="107"/>
    </location>
</feature>
<dbReference type="Proteomes" id="UP000199267">
    <property type="component" value="Unassembled WGS sequence"/>
</dbReference>
<dbReference type="RefSeq" id="WP_090620801.1">
    <property type="nucleotide sequence ID" value="NZ_FOFJ01000010.1"/>
</dbReference>
<evidence type="ECO:0000313" key="4">
    <source>
        <dbReference type="Proteomes" id="UP000199267"/>
    </source>
</evidence>
<evidence type="ECO:0000256" key="1">
    <source>
        <dbReference type="SAM" id="MobiDB-lite"/>
    </source>
</evidence>